<dbReference type="AlphaFoldDB" id="A0A840BH49"/>
<accession>A0A840BH49</accession>
<comment type="caution">
    <text evidence="2">The sequence shown here is derived from an EMBL/GenBank/DDBJ whole genome shotgun (WGS) entry which is preliminary data.</text>
</comment>
<sequence>MKPAIKLATLFGVCALGAAFLACDVQAATPVKAEVSARQPTTAARSLLLFEELRSEAVHDGILQEAASRYFSVYLPPAYFDDPERRFPVVYYLHGFGGGMGFLSYFKDALDTEMRKPDVTPFIIVEADGTNSLRGSFYVNSAVTGRWEDHVVKELVAWADSTLRTIPTSQGRGIAGASMGGFGAIHLGMRHPDVYQSVLAFAPGLVAPGQIKSAWDSWNSEIKRAYGAAFSPNPALPRPHAEIPRFDGTPDDQRIIDNWERGFGAPQEKIDAYLAQAVRLKSIRIVVGKDDEYAWIVAGSQAFSRLLDAKGVEHHLELIDATHSMPTNFPVKFMVPHFSNAFSSQR</sequence>
<protein>
    <submittedName>
        <fullName evidence="2">Pimeloyl-ACP methyl ester carboxylesterase</fullName>
    </submittedName>
</protein>
<proteinExistence type="predicted"/>
<evidence type="ECO:0000313" key="2">
    <source>
        <dbReference type="EMBL" id="MBB4011554.1"/>
    </source>
</evidence>
<dbReference type="PROSITE" id="PS51257">
    <property type="entry name" value="PROKAR_LIPOPROTEIN"/>
    <property type="match status" value="1"/>
</dbReference>
<organism evidence="2 3">
    <name type="scientific">Niveibacterium umoris</name>
    <dbReference type="NCBI Taxonomy" id="1193620"/>
    <lineage>
        <taxon>Bacteria</taxon>
        <taxon>Pseudomonadati</taxon>
        <taxon>Pseudomonadota</taxon>
        <taxon>Betaproteobacteria</taxon>
        <taxon>Rhodocyclales</taxon>
        <taxon>Rhodocyclaceae</taxon>
        <taxon>Niveibacterium</taxon>
    </lineage>
</organism>
<keyword evidence="1" id="KW-0732">Signal</keyword>
<name>A0A840BH49_9RHOO</name>
<gene>
    <name evidence="2" type="ORF">GGR36_000862</name>
</gene>
<feature type="signal peptide" evidence="1">
    <location>
        <begin position="1"/>
        <end position="27"/>
    </location>
</feature>
<keyword evidence="3" id="KW-1185">Reference proteome</keyword>
<evidence type="ECO:0000313" key="3">
    <source>
        <dbReference type="Proteomes" id="UP000561045"/>
    </source>
</evidence>
<dbReference type="InterPro" id="IPR029058">
    <property type="entry name" value="AB_hydrolase_fold"/>
</dbReference>
<feature type="chain" id="PRO_5032503608" evidence="1">
    <location>
        <begin position="28"/>
        <end position="346"/>
    </location>
</feature>
<dbReference type="EMBL" id="JACIET010000001">
    <property type="protein sequence ID" value="MBB4011554.1"/>
    <property type="molecule type" value="Genomic_DNA"/>
</dbReference>
<dbReference type="RefSeq" id="WP_183632238.1">
    <property type="nucleotide sequence ID" value="NZ_BAABLE010000011.1"/>
</dbReference>
<dbReference type="PANTHER" id="PTHR48098">
    <property type="entry name" value="ENTEROCHELIN ESTERASE-RELATED"/>
    <property type="match status" value="1"/>
</dbReference>
<dbReference type="InterPro" id="IPR000801">
    <property type="entry name" value="Esterase-like"/>
</dbReference>
<dbReference type="GO" id="GO:0016747">
    <property type="term" value="F:acyltransferase activity, transferring groups other than amino-acyl groups"/>
    <property type="evidence" value="ECO:0007669"/>
    <property type="project" value="TreeGrafter"/>
</dbReference>
<reference evidence="2 3" key="1">
    <citation type="submission" date="2020-08" db="EMBL/GenBank/DDBJ databases">
        <title>Genomic Encyclopedia of Type Strains, Phase IV (KMG-IV): sequencing the most valuable type-strain genomes for metagenomic binning, comparative biology and taxonomic classification.</title>
        <authorList>
            <person name="Goeker M."/>
        </authorList>
    </citation>
    <scope>NUCLEOTIDE SEQUENCE [LARGE SCALE GENOMIC DNA]</scope>
    <source>
        <strain evidence="2 3">DSM 106739</strain>
    </source>
</reference>
<dbReference type="SUPFAM" id="SSF53474">
    <property type="entry name" value="alpha/beta-Hydrolases"/>
    <property type="match status" value="1"/>
</dbReference>
<dbReference type="InterPro" id="IPR050583">
    <property type="entry name" value="Mycobacterial_A85_antigen"/>
</dbReference>
<dbReference type="Pfam" id="PF00756">
    <property type="entry name" value="Esterase"/>
    <property type="match status" value="1"/>
</dbReference>
<evidence type="ECO:0000256" key="1">
    <source>
        <dbReference type="SAM" id="SignalP"/>
    </source>
</evidence>
<dbReference type="PANTHER" id="PTHR48098:SF1">
    <property type="entry name" value="DIACYLGLYCEROL ACYLTRANSFERASE_MYCOLYLTRANSFERASE AG85A"/>
    <property type="match status" value="1"/>
</dbReference>
<dbReference type="Proteomes" id="UP000561045">
    <property type="component" value="Unassembled WGS sequence"/>
</dbReference>
<dbReference type="Gene3D" id="3.40.50.1820">
    <property type="entry name" value="alpha/beta hydrolase"/>
    <property type="match status" value="1"/>
</dbReference>